<protein>
    <recommendedName>
        <fullName evidence="8">L-ornithine N(alpha)-acyltransferase</fullName>
        <ecNumber evidence="7">2.3.2.30</ecNumber>
    </recommendedName>
</protein>
<dbReference type="Gene3D" id="3.40.630.30">
    <property type="match status" value="1"/>
</dbReference>
<dbReference type="EC" id="2.3.2.30" evidence="7"/>
<dbReference type="Proteomes" id="UP001595632">
    <property type="component" value="Unassembled WGS sequence"/>
</dbReference>
<dbReference type="SUPFAM" id="SSF55729">
    <property type="entry name" value="Acyl-CoA N-acyltransferases (Nat)"/>
    <property type="match status" value="1"/>
</dbReference>
<evidence type="ECO:0000256" key="9">
    <source>
        <dbReference type="ARBA" id="ARBA00045724"/>
    </source>
</evidence>
<evidence type="ECO:0000256" key="4">
    <source>
        <dbReference type="ARBA" id="ARBA00023098"/>
    </source>
</evidence>
<dbReference type="RefSeq" id="WP_275631047.1">
    <property type="nucleotide sequence ID" value="NZ_JARGYD010000001.1"/>
</dbReference>
<proteinExistence type="inferred from homology"/>
<evidence type="ECO:0000256" key="7">
    <source>
        <dbReference type="ARBA" id="ARBA00039058"/>
    </source>
</evidence>
<accession>A0ABV7GSZ8</accession>
<evidence type="ECO:0000256" key="6">
    <source>
        <dbReference type="ARBA" id="ARBA00038095"/>
    </source>
</evidence>
<reference evidence="12" key="1">
    <citation type="journal article" date="2019" name="Int. J. Syst. Evol. Microbiol.">
        <title>The Global Catalogue of Microorganisms (GCM) 10K type strain sequencing project: providing services to taxonomists for standard genome sequencing and annotation.</title>
        <authorList>
            <consortium name="The Broad Institute Genomics Platform"/>
            <consortium name="The Broad Institute Genome Sequencing Center for Infectious Disease"/>
            <person name="Wu L."/>
            <person name="Ma J."/>
        </authorList>
    </citation>
    <scope>NUCLEOTIDE SEQUENCE [LARGE SCALE GENOMIC DNA]</scope>
    <source>
        <strain evidence="12">KCTC 52366</strain>
    </source>
</reference>
<comment type="pathway">
    <text evidence="1">Lipid metabolism.</text>
</comment>
<keyword evidence="5" id="KW-0012">Acyltransferase</keyword>
<keyword evidence="2" id="KW-0444">Lipid biosynthesis</keyword>
<name>A0ABV7GSZ8_9RHOB</name>
<evidence type="ECO:0000256" key="1">
    <source>
        <dbReference type="ARBA" id="ARBA00005189"/>
    </source>
</evidence>
<comment type="caution">
    <text evidence="11">The sequence shown here is derived from an EMBL/GenBank/DDBJ whole genome shotgun (WGS) entry which is preliminary data.</text>
</comment>
<gene>
    <name evidence="11" type="ORF">ACFOGP_13715</name>
</gene>
<keyword evidence="3" id="KW-0808">Transferase</keyword>
<organism evidence="11 12">
    <name type="scientific">Psychromarinibacter halotolerans</name>
    <dbReference type="NCBI Taxonomy" id="1775175"/>
    <lineage>
        <taxon>Bacteria</taxon>
        <taxon>Pseudomonadati</taxon>
        <taxon>Pseudomonadota</taxon>
        <taxon>Alphaproteobacteria</taxon>
        <taxon>Rhodobacterales</taxon>
        <taxon>Paracoccaceae</taxon>
        <taxon>Psychromarinibacter</taxon>
    </lineage>
</organism>
<keyword evidence="4" id="KW-0443">Lipid metabolism</keyword>
<evidence type="ECO:0000256" key="10">
    <source>
        <dbReference type="ARBA" id="ARBA00047785"/>
    </source>
</evidence>
<evidence type="ECO:0000313" key="12">
    <source>
        <dbReference type="Proteomes" id="UP001595632"/>
    </source>
</evidence>
<keyword evidence="12" id="KW-1185">Reference proteome</keyword>
<comment type="catalytic activity">
    <reaction evidence="10">
        <text>a (3R)-hydroxyacyl-[ACP] + L-ornithine = a lyso-ornithine lipid + holo-[ACP] + H(+)</text>
        <dbReference type="Rhea" id="RHEA:20633"/>
        <dbReference type="Rhea" id="RHEA-COMP:9685"/>
        <dbReference type="Rhea" id="RHEA-COMP:9945"/>
        <dbReference type="ChEBI" id="CHEBI:15378"/>
        <dbReference type="ChEBI" id="CHEBI:46911"/>
        <dbReference type="ChEBI" id="CHEBI:64479"/>
        <dbReference type="ChEBI" id="CHEBI:78827"/>
        <dbReference type="ChEBI" id="CHEBI:138482"/>
        <dbReference type="EC" id="2.3.2.30"/>
    </reaction>
    <physiologicalReaction direction="left-to-right" evidence="10">
        <dbReference type="Rhea" id="RHEA:20634"/>
    </physiologicalReaction>
</comment>
<evidence type="ECO:0000256" key="8">
    <source>
        <dbReference type="ARBA" id="ARBA00039866"/>
    </source>
</evidence>
<dbReference type="EMBL" id="JBHRTB010000010">
    <property type="protein sequence ID" value="MFC3143773.1"/>
    <property type="molecule type" value="Genomic_DNA"/>
</dbReference>
<dbReference type="PANTHER" id="PTHR37323:SF1">
    <property type="entry name" value="L-ORNITHINE N(ALPHA)-ACYLTRANSFERASE"/>
    <property type="match status" value="1"/>
</dbReference>
<evidence type="ECO:0000313" key="11">
    <source>
        <dbReference type="EMBL" id="MFC3143773.1"/>
    </source>
</evidence>
<dbReference type="InterPro" id="IPR016181">
    <property type="entry name" value="Acyl_CoA_acyltransferase"/>
</dbReference>
<comment type="function">
    <text evidence="9">Catalyzes the first step in the biosynthesis of ornithine lipids, which are phosphorus-free membrane lipids. Catalyzes the 3-hydroxyacyl-acyl carrier protein-dependent acylation of ornithine to form lyso-ornithine lipid (LOL).</text>
</comment>
<dbReference type="Pfam" id="PF13444">
    <property type="entry name" value="Acetyltransf_5"/>
    <property type="match status" value="1"/>
</dbReference>
<dbReference type="PANTHER" id="PTHR37323">
    <property type="entry name" value="GCN5-RELATED N-ACETYLTRANSFERASE"/>
    <property type="match status" value="1"/>
</dbReference>
<evidence type="ECO:0000256" key="5">
    <source>
        <dbReference type="ARBA" id="ARBA00023315"/>
    </source>
</evidence>
<sequence length="267" mass="29835">MTANTTFRAGQGPTTAPTFEVRLARDADDLRAAQSLRYDVFVEELGGSGAMVDHDARLERDEFDAHADHLLLFDHARKGAPVVGVYRLIRDDQADRFGRFYSETEYDLSVLRRSGRRLLELGRSCLHADYRGGSAMYELWNGLADYVQAHRVDLLFGTASFHGTDAGRLAPALSLLHHRHLAPPELRARARPDHFQSMNLMAEDDIDRLAAMKSVPALIKAYLRLGGTVGEGAWIDHAFNTTDVLLIMDTARLNETRRAIYTGGRAR</sequence>
<evidence type="ECO:0000256" key="3">
    <source>
        <dbReference type="ARBA" id="ARBA00022679"/>
    </source>
</evidence>
<dbReference type="InterPro" id="IPR052351">
    <property type="entry name" value="Ornithine_N-alpha-AT"/>
</dbReference>
<evidence type="ECO:0000256" key="2">
    <source>
        <dbReference type="ARBA" id="ARBA00022516"/>
    </source>
</evidence>
<comment type="similarity">
    <text evidence="6">Belongs to the acetyltransferase family. OlsB subfamily.</text>
</comment>